<name>A0A5K7VXQ6_9EUKA</name>
<dbReference type="Proteomes" id="UP000503178">
    <property type="component" value="Mitochondrion MT"/>
</dbReference>
<dbReference type="SUPFAM" id="SSF56047">
    <property type="entry name" value="Ribosomal protein S8"/>
    <property type="match status" value="1"/>
</dbReference>
<accession>A0A5K7VXQ6</accession>
<protein>
    <submittedName>
        <fullName evidence="1">Ribosomal protein S8</fullName>
    </submittedName>
</protein>
<dbReference type="GO" id="GO:0006412">
    <property type="term" value="P:translation"/>
    <property type="evidence" value="ECO:0007669"/>
    <property type="project" value="InterPro"/>
</dbReference>
<geneLocation type="mitochondrion" evidence="1"/>
<dbReference type="AlphaFoldDB" id="A0A5K7VXQ6"/>
<dbReference type="GO" id="GO:0005840">
    <property type="term" value="C:ribosome"/>
    <property type="evidence" value="ECO:0007669"/>
    <property type="project" value="UniProtKB-KW"/>
</dbReference>
<sequence>MANDLNFFLSQLNKNYKIKKEFFFCFKKKSILEILKLLEAYGFIKSFCSSDKFYKVFLKKKKTFKYIKFFLKPVPFILNKKKLLFLLKRFPEALIVLSSHNGVVCQKKALRLNSFGFLVFVIY</sequence>
<proteinExistence type="predicted"/>
<dbReference type="RefSeq" id="YP_009709950.1">
    <property type="nucleotide sequence ID" value="NC_045137.1"/>
</dbReference>
<dbReference type="GeneID" id="42317587"/>
<evidence type="ECO:0000313" key="2">
    <source>
        <dbReference type="Proteomes" id="UP000503178"/>
    </source>
</evidence>
<keyword evidence="1" id="KW-0689">Ribosomal protein</keyword>
<organism evidence="1 2">
    <name type="scientific">Paulinella micropora</name>
    <dbReference type="NCBI Taxonomy" id="1928728"/>
    <lineage>
        <taxon>Eukaryota</taxon>
        <taxon>Sar</taxon>
        <taxon>Rhizaria</taxon>
        <taxon>Cercozoa</taxon>
        <taxon>Imbricatea</taxon>
        <taxon>Silicofilosea</taxon>
        <taxon>Euglyphida</taxon>
        <taxon>Paulinellidae</taxon>
        <taxon>Paulinella</taxon>
    </lineage>
</organism>
<evidence type="ECO:0000313" key="1">
    <source>
        <dbReference type="EMBL" id="BBL86691.1"/>
    </source>
</evidence>
<dbReference type="GO" id="GO:0003735">
    <property type="term" value="F:structural constituent of ribosome"/>
    <property type="evidence" value="ECO:0007669"/>
    <property type="project" value="InterPro"/>
</dbReference>
<dbReference type="EMBL" id="LC490352">
    <property type="protein sequence ID" value="BBL86691.1"/>
    <property type="molecule type" value="Genomic_DNA"/>
</dbReference>
<reference evidence="1 2" key="1">
    <citation type="submission" date="2019-06" db="EMBL/GenBank/DDBJ databases">
        <title>A hidden player of endosymbiotic evolution: DNA virus triggered massive gene transfer.</title>
        <authorList>
            <person name="Matsuo M."/>
            <person name="Katahata A."/>
            <person name="Tachikawa M."/>
            <person name="Minakuchi Y."/>
            <person name="Noguchi H."/>
            <person name="Toyoda A."/>
            <person name="Fujiyama A."/>
            <person name="Suzuki Y."/>
            <person name="Satoh S."/>
            <person name="Nakayama T."/>
            <person name="Kamikawa R."/>
            <person name="Nomura M."/>
            <person name="Inagaki Y."/>
            <person name="Ishida K."/>
            <person name="Obokata J."/>
        </authorList>
    </citation>
    <scope>NUCLEOTIDE SEQUENCE [LARGE SCALE GENOMIC DNA]</scope>
    <source>
        <strain evidence="1 2">MYN1</strain>
    </source>
</reference>
<gene>
    <name evidence="1" type="primary">rps8</name>
    <name evidence="1" type="ORF">PMYN1_Mit12</name>
</gene>
<dbReference type="InterPro" id="IPR035987">
    <property type="entry name" value="Ribosomal_uS8_sf"/>
</dbReference>
<keyword evidence="1" id="KW-0687">Ribonucleoprotein</keyword>
<keyword evidence="2" id="KW-1185">Reference proteome</keyword>
<keyword evidence="1" id="KW-0496">Mitochondrion</keyword>